<dbReference type="InterPro" id="IPR009003">
    <property type="entry name" value="Peptidase_S1_PA"/>
</dbReference>
<reference evidence="8 9" key="1">
    <citation type="submission" date="2017-07" db="EMBL/GenBank/DDBJ databases">
        <authorList>
            <person name="Talla V."/>
            <person name="Backstrom N."/>
        </authorList>
    </citation>
    <scope>NUCLEOTIDE SEQUENCE [LARGE SCALE GENOMIC DNA]</scope>
</reference>
<evidence type="ECO:0000256" key="1">
    <source>
        <dbReference type="ARBA" id="ARBA00022670"/>
    </source>
</evidence>
<keyword evidence="4" id="KW-1015">Disulfide bond</keyword>
<evidence type="ECO:0000313" key="9">
    <source>
        <dbReference type="Proteomes" id="UP000324832"/>
    </source>
</evidence>
<dbReference type="Pfam" id="PF00089">
    <property type="entry name" value="Trypsin"/>
    <property type="match status" value="1"/>
</dbReference>
<feature type="region of interest" description="Disordered" evidence="5">
    <location>
        <begin position="22"/>
        <end position="46"/>
    </location>
</feature>
<evidence type="ECO:0000313" key="8">
    <source>
        <dbReference type="EMBL" id="VVD03639.1"/>
    </source>
</evidence>
<keyword evidence="9" id="KW-1185">Reference proteome</keyword>
<dbReference type="PANTHER" id="PTHR24276">
    <property type="entry name" value="POLYSERASE-RELATED"/>
    <property type="match status" value="1"/>
</dbReference>
<feature type="domain" description="Peptidase S1" evidence="7">
    <location>
        <begin position="50"/>
        <end position="278"/>
    </location>
</feature>
<dbReference type="PROSITE" id="PS50240">
    <property type="entry name" value="TRYPSIN_DOM"/>
    <property type="match status" value="1"/>
</dbReference>
<protein>
    <recommendedName>
        <fullName evidence="7">Peptidase S1 domain-containing protein</fullName>
    </recommendedName>
</protein>
<keyword evidence="3" id="KW-0720">Serine protease</keyword>
<dbReference type="Gene3D" id="2.40.10.10">
    <property type="entry name" value="Trypsin-like serine proteases"/>
    <property type="match status" value="2"/>
</dbReference>
<name>A0A5E4R125_9NEOP</name>
<dbReference type="EMBL" id="FZQP02006788">
    <property type="protein sequence ID" value="VVD03639.1"/>
    <property type="molecule type" value="Genomic_DNA"/>
</dbReference>
<dbReference type="AlphaFoldDB" id="A0A5E4R125"/>
<feature type="signal peptide" evidence="6">
    <location>
        <begin position="1"/>
        <end position="21"/>
    </location>
</feature>
<evidence type="ECO:0000256" key="5">
    <source>
        <dbReference type="SAM" id="MobiDB-lite"/>
    </source>
</evidence>
<evidence type="ECO:0000256" key="3">
    <source>
        <dbReference type="ARBA" id="ARBA00022825"/>
    </source>
</evidence>
<gene>
    <name evidence="8" type="ORF">LSINAPIS_LOCUS13594</name>
</gene>
<dbReference type="PANTHER" id="PTHR24276:SF98">
    <property type="entry name" value="FI18310P1-RELATED"/>
    <property type="match status" value="1"/>
</dbReference>
<dbReference type="GO" id="GO:0004252">
    <property type="term" value="F:serine-type endopeptidase activity"/>
    <property type="evidence" value="ECO:0007669"/>
    <property type="project" value="InterPro"/>
</dbReference>
<organism evidence="8 9">
    <name type="scientific">Leptidea sinapis</name>
    <dbReference type="NCBI Taxonomy" id="189913"/>
    <lineage>
        <taxon>Eukaryota</taxon>
        <taxon>Metazoa</taxon>
        <taxon>Ecdysozoa</taxon>
        <taxon>Arthropoda</taxon>
        <taxon>Hexapoda</taxon>
        <taxon>Insecta</taxon>
        <taxon>Pterygota</taxon>
        <taxon>Neoptera</taxon>
        <taxon>Endopterygota</taxon>
        <taxon>Lepidoptera</taxon>
        <taxon>Glossata</taxon>
        <taxon>Ditrysia</taxon>
        <taxon>Papilionoidea</taxon>
        <taxon>Pieridae</taxon>
        <taxon>Dismorphiinae</taxon>
        <taxon>Leptidea</taxon>
    </lineage>
</organism>
<proteinExistence type="predicted"/>
<dbReference type="GO" id="GO:0006508">
    <property type="term" value="P:proteolysis"/>
    <property type="evidence" value="ECO:0007669"/>
    <property type="project" value="UniProtKB-KW"/>
</dbReference>
<evidence type="ECO:0000256" key="6">
    <source>
        <dbReference type="SAM" id="SignalP"/>
    </source>
</evidence>
<dbReference type="InterPro" id="IPR050430">
    <property type="entry name" value="Peptidase_S1"/>
</dbReference>
<keyword evidence="2" id="KW-0378">Hydrolase</keyword>
<sequence>MASYQYLIYFVLFITFHSSTSDSIDDNRDDDSGEDSMEIPTDLPESNNTITCARKQNSLMHEILQANPKQFPFVVALMSQRNEYICTGSIIANGMILTAAECTSTVSHVLLNTTTDKKDETNVQLHVIKTDSFPTYTGPDSPKNVAILYTEKHNNTLASKIRISNFTNPQKISEMEAIGFGLNSEVGHSRPLQYVGVERRSAKGDIMHGYLDCIETKILTCFKDIGGPVIFDNELIGIITRGQNDCTKEIMPNYAINKRLVDVLPTFTFKSWLDEQIAKNQEQVKEPLEVYPTKLVFREPVLRVLKSKANVVKDFLTISIVLTKYLFS</sequence>
<keyword evidence="1" id="KW-0645">Protease</keyword>
<dbReference type="SUPFAM" id="SSF50494">
    <property type="entry name" value="Trypsin-like serine proteases"/>
    <property type="match status" value="1"/>
</dbReference>
<dbReference type="InterPro" id="IPR043504">
    <property type="entry name" value="Peptidase_S1_PA_chymotrypsin"/>
</dbReference>
<evidence type="ECO:0000256" key="2">
    <source>
        <dbReference type="ARBA" id="ARBA00022801"/>
    </source>
</evidence>
<dbReference type="SMART" id="SM00020">
    <property type="entry name" value="Tryp_SPc"/>
    <property type="match status" value="1"/>
</dbReference>
<evidence type="ECO:0000256" key="4">
    <source>
        <dbReference type="ARBA" id="ARBA00023157"/>
    </source>
</evidence>
<keyword evidence="6" id="KW-0732">Signal</keyword>
<feature type="compositionally biased region" description="Acidic residues" evidence="5">
    <location>
        <begin position="23"/>
        <end position="37"/>
    </location>
</feature>
<dbReference type="InterPro" id="IPR001254">
    <property type="entry name" value="Trypsin_dom"/>
</dbReference>
<accession>A0A5E4R125</accession>
<dbReference type="Proteomes" id="UP000324832">
    <property type="component" value="Unassembled WGS sequence"/>
</dbReference>
<evidence type="ECO:0000259" key="7">
    <source>
        <dbReference type="PROSITE" id="PS50240"/>
    </source>
</evidence>
<feature type="chain" id="PRO_5022903754" description="Peptidase S1 domain-containing protein" evidence="6">
    <location>
        <begin position="22"/>
        <end position="328"/>
    </location>
</feature>